<gene>
    <name evidence="6" type="ORF">J8273_6518</name>
</gene>
<dbReference type="Proteomes" id="UP000717585">
    <property type="component" value="Unassembled WGS sequence"/>
</dbReference>
<feature type="region of interest" description="Disordered" evidence="5">
    <location>
        <begin position="38"/>
        <end position="71"/>
    </location>
</feature>
<sequence>MFSRSMFDAFDDMFPPFGRFPLDNHRRQCEDAVVEPLNDNEEVHDSSTTPVVEEPDENVRRPSSLARASRDPFGIGSMFSRAEEMFETMFDSNVADRVPPSVCYSSTTTTRSSNGVTETRRTVRNSEGKTKSVHSRAIGDRAVELIQEDDGRGSQTETRNLIGIADDDAGKFDSEWDRVARGLPDLSHRHRRGGHRMLENRRQW</sequence>
<dbReference type="PANTHER" id="PTHR13105">
    <property type="entry name" value="MYELOID LEUKEMIA FACTOR"/>
    <property type="match status" value="1"/>
</dbReference>
<organism evidence="6 7">
    <name type="scientific">Carpediemonas membranifera</name>
    <dbReference type="NCBI Taxonomy" id="201153"/>
    <lineage>
        <taxon>Eukaryota</taxon>
        <taxon>Metamonada</taxon>
        <taxon>Carpediemonas-like organisms</taxon>
        <taxon>Carpediemonas</taxon>
    </lineage>
</organism>
<dbReference type="InterPro" id="IPR019376">
    <property type="entry name" value="Myeloid_leukemia_factor"/>
</dbReference>
<keyword evidence="3" id="KW-0963">Cytoplasm</keyword>
<evidence type="ECO:0000256" key="5">
    <source>
        <dbReference type="SAM" id="MobiDB-lite"/>
    </source>
</evidence>
<proteinExistence type="inferred from homology"/>
<evidence type="ECO:0000313" key="6">
    <source>
        <dbReference type="EMBL" id="KAG9391742.1"/>
    </source>
</evidence>
<comment type="subcellular location">
    <subcellularLocation>
        <location evidence="1">Cytoplasm</location>
    </subcellularLocation>
</comment>
<dbReference type="GO" id="GO:0005737">
    <property type="term" value="C:cytoplasm"/>
    <property type="evidence" value="ECO:0007669"/>
    <property type="project" value="UniProtKB-SubCell"/>
</dbReference>
<protein>
    <submittedName>
        <fullName evidence="6">Uncharacterized protein</fullName>
    </submittedName>
</protein>
<dbReference type="Pfam" id="PF10248">
    <property type="entry name" value="Mlf1IP"/>
    <property type="match status" value="1"/>
</dbReference>
<keyword evidence="7" id="KW-1185">Reference proteome</keyword>
<evidence type="ECO:0000256" key="2">
    <source>
        <dbReference type="ARBA" id="ARBA00008332"/>
    </source>
</evidence>
<comment type="caution">
    <text evidence="6">The sequence shown here is derived from an EMBL/GenBank/DDBJ whole genome shotgun (WGS) entry which is preliminary data.</text>
</comment>
<evidence type="ECO:0000256" key="3">
    <source>
        <dbReference type="ARBA" id="ARBA00022490"/>
    </source>
</evidence>
<evidence type="ECO:0000256" key="4">
    <source>
        <dbReference type="ARBA" id="ARBA00022553"/>
    </source>
</evidence>
<keyword evidence="4" id="KW-0597">Phosphoprotein</keyword>
<dbReference type="AlphaFoldDB" id="A0A8J6B2S4"/>
<dbReference type="EMBL" id="JAHDYR010000053">
    <property type="protein sequence ID" value="KAG9391742.1"/>
    <property type="molecule type" value="Genomic_DNA"/>
</dbReference>
<evidence type="ECO:0000256" key="1">
    <source>
        <dbReference type="ARBA" id="ARBA00004496"/>
    </source>
</evidence>
<accession>A0A8J6B2S4</accession>
<name>A0A8J6B2S4_9EUKA</name>
<comment type="similarity">
    <text evidence="2">Belongs to the MLF family.</text>
</comment>
<evidence type="ECO:0000313" key="7">
    <source>
        <dbReference type="Proteomes" id="UP000717585"/>
    </source>
</evidence>
<reference evidence="6" key="1">
    <citation type="submission" date="2021-05" db="EMBL/GenBank/DDBJ databases">
        <title>A free-living protist that lacks canonical eukaryotic 1 DNA replication and segregation systems.</title>
        <authorList>
            <person name="Salas-Leiva D.E."/>
            <person name="Tromer E.C."/>
            <person name="Curtis B.A."/>
            <person name="Jerlstrom-Hultqvist J."/>
            <person name="Kolisko M."/>
            <person name="Yi Z."/>
            <person name="Salas-Leiva J.S."/>
            <person name="Gallot-Lavallee L."/>
            <person name="Kops G.J.P.L."/>
            <person name="Archibald J.M."/>
            <person name="Simpson A.G.B."/>
            <person name="Roger A.J."/>
        </authorList>
    </citation>
    <scope>NUCLEOTIDE SEQUENCE</scope>
    <source>
        <strain evidence="6">BICM</strain>
    </source>
</reference>